<protein>
    <submittedName>
        <fullName evidence="1">Uncharacterized protein</fullName>
    </submittedName>
</protein>
<accession>K5DJ61</accession>
<dbReference type="AlphaFoldDB" id="K5DJ61"/>
<proteinExistence type="predicted"/>
<evidence type="ECO:0000313" key="1">
    <source>
        <dbReference type="EMBL" id="EKK02493.1"/>
    </source>
</evidence>
<reference evidence="1 2" key="1">
    <citation type="journal article" date="2013" name="Mar. Genomics">
        <title>Expression of sulfatases in Rhodopirellula baltica and the diversity of sulfatases in the genus Rhodopirellula.</title>
        <authorList>
            <person name="Wegner C.E."/>
            <person name="Richter-Heitmann T."/>
            <person name="Klindworth A."/>
            <person name="Klockow C."/>
            <person name="Richter M."/>
            <person name="Achstetter T."/>
            <person name="Glockner F.O."/>
            <person name="Harder J."/>
        </authorList>
    </citation>
    <scope>NUCLEOTIDE SEQUENCE [LARGE SCALE GENOMIC DNA]</scope>
    <source>
        <strain evidence="1 2">SH28</strain>
    </source>
</reference>
<name>K5DJ61_RHOBT</name>
<sequence>MQDQAWDDCDWQLVFEASTEIISILAAATAVDGEPTACIIGGDV</sequence>
<organism evidence="1 2">
    <name type="scientific">Rhodopirellula baltica SH28</name>
    <dbReference type="NCBI Taxonomy" id="993517"/>
    <lineage>
        <taxon>Bacteria</taxon>
        <taxon>Pseudomonadati</taxon>
        <taxon>Planctomycetota</taxon>
        <taxon>Planctomycetia</taxon>
        <taxon>Pirellulales</taxon>
        <taxon>Pirellulaceae</taxon>
        <taxon>Rhodopirellula</taxon>
    </lineage>
</organism>
<gene>
    <name evidence="1" type="ORF">RBSH_02128</name>
</gene>
<comment type="caution">
    <text evidence="1">The sequence shown here is derived from an EMBL/GenBank/DDBJ whole genome shotgun (WGS) entry which is preliminary data.</text>
</comment>
<dbReference type="Proteomes" id="UP000007993">
    <property type="component" value="Unassembled WGS sequence"/>
</dbReference>
<evidence type="ECO:0000313" key="2">
    <source>
        <dbReference type="Proteomes" id="UP000007993"/>
    </source>
</evidence>
<dbReference type="EMBL" id="AMCW01000055">
    <property type="protein sequence ID" value="EKK02493.1"/>
    <property type="molecule type" value="Genomic_DNA"/>
</dbReference>